<organism evidence="2">
    <name type="scientific">Aureimonas frigidaquae</name>
    <dbReference type="NCBI Taxonomy" id="424757"/>
    <lineage>
        <taxon>Bacteria</taxon>
        <taxon>Pseudomonadati</taxon>
        <taxon>Pseudomonadota</taxon>
        <taxon>Alphaproteobacteria</taxon>
        <taxon>Hyphomicrobiales</taxon>
        <taxon>Aurantimonadaceae</taxon>
        <taxon>Aureimonas</taxon>
    </lineage>
</organism>
<dbReference type="Pfam" id="PF13577">
    <property type="entry name" value="SnoaL_4"/>
    <property type="match status" value="1"/>
</dbReference>
<dbReference type="EMBL" id="LC066375">
    <property type="protein sequence ID" value="BAT27503.1"/>
    <property type="molecule type" value="Genomic_DNA"/>
</dbReference>
<name>A0A0P0Z0R8_9HYPH</name>
<dbReference type="InterPro" id="IPR032710">
    <property type="entry name" value="NTF2-like_dom_sf"/>
</dbReference>
<dbReference type="Gene3D" id="3.10.450.50">
    <property type="match status" value="1"/>
</dbReference>
<reference evidence="2" key="1">
    <citation type="journal article" date="2015" name="Proc. Natl. Acad. Sci. U.S.A.">
        <title>Bacterial clade with the ribosomal RNA operon on a small plasmid rather than the chromosome.</title>
        <authorList>
            <person name="Anda M."/>
            <person name="Ohtsubo Y."/>
            <person name="Okubo T."/>
            <person name="Sugawara M."/>
            <person name="Nagata Y."/>
            <person name="Tsuda M."/>
            <person name="Minamisawa K."/>
            <person name="Mitsui H."/>
        </authorList>
    </citation>
    <scope>NUCLEOTIDE SEQUENCE</scope>
    <source>
        <strain evidence="2">JCM 14755</strain>
    </source>
</reference>
<dbReference type="AlphaFoldDB" id="A0A0P0Z0R8"/>
<protein>
    <recommendedName>
        <fullName evidence="1">SnoaL-like domain-containing protein</fullName>
    </recommendedName>
</protein>
<dbReference type="OrthoDB" id="7907836at2"/>
<dbReference type="RefSeq" id="WP_062226568.1">
    <property type="nucleotide sequence ID" value="NZ_BBWR01000003.1"/>
</dbReference>
<dbReference type="SUPFAM" id="SSF54427">
    <property type="entry name" value="NTF2-like"/>
    <property type="match status" value="1"/>
</dbReference>
<proteinExistence type="predicted"/>
<feature type="domain" description="SnoaL-like" evidence="1">
    <location>
        <begin position="14"/>
        <end position="131"/>
    </location>
</feature>
<evidence type="ECO:0000313" key="2">
    <source>
        <dbReference type="EMBL" id="BAT27503.1"/>
    </source>
</evidence>
<accession>A0A0P0Z0R8</accession>
<evidence type="ECO:0000259" key="1">
    <source>
        <dbReference type="Pfam" id="PF13577"/>
    </source>
</evidence>
<sequence length="135" mass="14884">MMDTDLGGSITVPADVQSVLDAYAAGFDDFDAEAVAECFAYPATLWQGGRGNVFDDEEDLIENVEALLDIFEREEIVHSTFRIEDAAFGQDSGAALLSWRQERADGEAALEFTCRYLFIRDGEDGAWRIATTVTD</sequence>
<dbReference type="InterPro" id="IPR037401">
    <property type="entry name" value="SnoaL-like"/>
</dbReference>